<organism evidence="1 2">
    <name type="scientific">Bacillus mycoides</name>
    <dbReference type="NCBI Taxonomy" id="1405"/>
    <lineage>
        <taxon>Bacteria</taxon>
        <taxon>Bacillati</taxon>
        <taxon>Bacillota</taxon>
        <taxon>Bacilli</taxon>
        <taxon>Bacillales</taxon>
        <taxon>Bacillaceae</taxon>
        <taxon>Bacillus</taxon>
        <taxon>Bacillus cereus group</taxon>
    </lineage>
</organism>
<dbReference type="EMBL" id="CABWMC010000023">
    <property type="protein sequence ID" value="VXC43254.1"/>
    <property type="molecule type" value="Genomic_DNA"/>
</dbReference>
<dbReference type="Proteomes" id="UP000437562">
    <property type="component" value="Unassembled WGS sequence"/>
</dbReference>
<dbReference type="AlphaFoldDB" id="A0A653YL56"/>
<proteinExistence type="predicted"/>
<name>A0A653YL56_BACMY</name>
<protein>
    <submittedName>
        <fullName evidence="1">Uncharacterized protein</fullName>
    </submittedName>
</protein>
<reference evidence="1 2" key="1">
    <citation type="submission" date="2019-10" db="EMBL/GenBank/DDBJ databases">
        <authorList>
            <person name="Karimi E."/>
        </authorList>
    </citation>
    <scope>NUCLEOTIDE SEQUENCE [LARGE SCALE GENOMIC DNA]</scope>
    <source>
        <strain evidence="1">Bacillus sp. 71</strain>
    </source>
</reference>
<evidence type="ECO:0000313" key="1">
    <source>
        <dbReference type="EMBL" id="VXC43254.1"/>
    </source>
</evidence>
<gene>
    <name evidence="1" type="ORF">BACI71_30896</name>
</gene>
<evidence type="ECO:0000313" key="2">
    <source>
        <dbReference type="Proteomes" id="UP000437562"/>
    </source>
</evidence>
<sequence length="48" mass="5884">MVPRYFIVPTYLRRDVFYLGPNFGVSSQLGWYRDIFVVPTYLRRDVFY</sequence>
<accession>A0A653YL56</accession>